<evidence type="ECO:0000313" key="3">
    <source>
        <dbReference type="Proteomes" id="UP000031036"/>
    </source>
</evidence>
<dbReference type="Gene3D" id="3.40.50.1910">
    <property type="match status" value="2"/>
</dbReference>
<name>A0A0B2VIJ4_TOXCA</name>
<gene>
    <name evidence="2" type="primary">vps-33.1</name>
    <name evidence="2" type="ORF">Tcan_13788</name>
</gene>
<dbReference type="Pfam" id="PF00995">
    <property type="entry name" value="Sec1"/>
    <property type="match status" value="1"/>
</dbReference>
<dbReference type="EMBL" id="JPKZ01001551">
    <property type="protein sequence ID" value="KHN81247.1"/>
    <property type="molecule type" value="Genomic_DNA"/>
</dbReference>
<dbReference type="InterPro" id="IPR043155">
    <property type="entry name" value="VPS33_dom3b"/>
</dbReference>
<dbReference type="SUPFAM" id="SSF56815">
    <property type="entry name" value="Sec1/munc18-like (SM) proteins"/>
    <property type="match status" value="1"/>
</dbReference>
<dbReference type="Gene3D" id="3.90.830.10">
    <property type="entry name" value="Syntaxin Binding Protein 1, Chain A, domain 2"/>
    <property type="match status" value="1"/>
</dbReference>
<sequence>MEPAATSTKKSAQQSVSDFNRSLFLGTLDAFEGPKVVVWEQSLMTPFSMVAGATALKQHKVVAMYDLNECGAVSPIEHTHVVYIISATFSAIRKLIAHLNSIRSLHIEDDRLHHVLIVPEATLALRERLQGNREISVMLASVDSLSIRVFPVYEDLFTLLMDNTPAKLLLNNDWTELYKCACALRQLELLMRSLPNIRCKGKWAANIAEMIKKMRNDDSEASATHGRWDVSDIVIIDRWNDPLTPMLTQHTYAGLIDEIIVFGPSGNLTASFFPKKDGCEGDKPTTRALRDELFMQLRDLHIRNIGKSIVQTVAEVRDEKKALKDYPSMESMAERKVFVRRVVEAEEKEFNTRVHTSVAEHLMSAVRDDSKMCKFLEVEMSIIRGVYGERVITFVEELMYDAFQPSRVLRLIALHCLTYGGLRPATYSAYLRLFVQTYGAYETALWIKLQLMGLIYEKQPRIKCNYAPFEFQLCAKRLECFVESAENEENVVSSAYSGYAPLLVRHIEVGTSNNWNEWVTVSSPERQLPADSNSAVVIFVVGVDFIRCFTTIVNTFCNGSSAYSGYAPLLVRHIEVGTSNNWNEWVTVSSPERQLPADSNSAVDKNRRRSRRQEFFSLVKRRRQRGSLELRSTRDDEGVLKTCCNPCMRNGRTVDYETQYLLSAHLHALYHIFIEHVNDRERLLAETERRKIESELGFMLKFEVRSQENIREQKCFGDEISALSLCDFRLISAIVESRQSATNNEPNIYIRVCFCYKAFEDYAELSDHLKREHGIAFRWFLENKFEVNLSFTPPSKDKIRAMQAMADTEIWKKVRISDERVADAIRHSATKTARFPVSLHY</sequence>
<dbReference type="InterPro" id="IPR036045">
    <property type="entry name" value="Sec1-like_sf"/>
</dbReference>
<dbReference type="Gene3D" id="3.40.50.2060">
    <property type="match status" value="1"/>
</dbReference>
<dbReference type="InterPro" id="IPR043154">
    <property type="entry name" value="Sec-1-like_dom1"/>
</dbReference>
<comment type="caution">
    <text evidence="2">The sequence shown here is derived from an EMBL/GenBank/DDBJ whole genome shotgun (WGS) entry which is preliminary data.</text>
</comment>
<keyword evidence="3" id="KW-1185">Reference proteome</keyword>
<dbReference type="InterPro" id="IPR043127">
    <property type="entry name" value="Sec-1-like_dom3a"/>
</dbReference>
<protein>
    <submittedName>
        <fullName evidence="2">Vacuolar protein sorting-associated protein 33A</fullName>
    </submittedName>
</protein>
<dbReference type="STRING" id="6265.A0A0B2VIJ4"/>
<dbReference type="GO" id="GO:0016192">
    <property type="term" value="P:vesicle-mediated transport"/>
    <property type="evidence" value="ECO:0007669"/>
    <property type="project" value="InterPro"/>
</dbReference>
<accession>A0A0B2VIJ4</accession>
<dbReference type="InterPro" id="IPR027482">
    <property type="entry name" value="Sec1-like_dom2"/>
</dbReference>
<proteinExistence type="inferred from homology"/>
<dbReference type="InterPro" id="IPR001619">
    <property type="entry name" value="Sec1-like"/>
</dbReference>
<dbReference type="PANTHER" id="PTHR11679">
    <property type="entry name" value="VESICLE PROTEIN SORTING-ASSOCIATED"/>
    <property type="match status" value="1"/>
</dbReference>
<dbReference type="Proteomes" id="UP000031036">
    <property type="component" value="Unassembled WGS sequence"/>
</dbReference>
<evidence type="ECO:0000313" key="2">
    <source>
        <dbReference type="EMBL" id="KHN81247.1"/>
    </source>
</evidence>
<dbReference type="AlphaFoldDB" id="A0A0B2VIJ4"/>
<comment type="similarity">
    <text evidence="1">Belongs to the STXBP/unc-18/SEC1 family.</text>
</comment>
<evidence type="ECO:0000256" key="1">
    <source>
        <dbReference type="ARBA" id="ARBA00009884"/>
    </source>
</evidence>
<dbReference type="OrthoDB" id="10262287at2759"/>
<dbReference type="Gene3D" id="1.25.40.850">
    <property type="match status" value="1"/>
</dbReference>
<reference evidence="2 3" key="1">
    <citation type="submission" date="2014-11" db="EMBL/GenBank/DDBJ databases">
        <title>Genetic blueprint of the zoonotic pathogen Toxocara canis.</title>
        <authorList>
            <person name="Zhu X.-Q."/>
            <person name="Korhonen P.K."/>
            <person name="Cai H."/>
            <person name="Young N.D."/>
            <person name="Nejsum P."/>
            <person name="von Samson-Himmelstjerna G."/>
            <person name="Boag P.R."/>
            <person name="Tan P."/>
            <person name="Li Q."/>
            <person name="Min J."/>
            <person name="Yang Y."/>
            <person name="Wang X."/>
            <person name="Fang X."/>
            <person name="Hall R.S."/>
            <person name="Hofmann A."/>
            <person name="Sternberg P.W."/>
            <person name="Jex A.R."/>
            <person name="Gasser R.B."/>
        </authorList>
    </citation>
    <scope>NUCLEOTIDE SEQUENCE [LARGE SCALE GENOMIC DNA]</scope>
    <source>
        <strain evidence="2">PN_DK_2014</strain>
    </source>
</reference>
<organism evidence="2 3">
    <name type="scientific">Toxocara canis</name>
    <name type="common">Canine roundworm</name>
    <dbReference type="NCBI Taxonomy" id="6265"/>
    <lineage>
        <taxon>Eukaryota</taxon>
        <taxon>Metazoa</taxon>
        <taxon>Ecdysozoa</taxon>
        <taxon>Nematoda</taxon>
        <taxon>Chromadorea</taxon>
        <taxon>Rhabditida</taxon>
        <taxon>Spirurina</taxon>
        <taxon>Ascaridomorpha</taxon>
        <taxon>Ascaridoidea</taxon>
        <taxon>Toxocaridae</taxon>
        <taxon>Toxocara</taxon>
    </lineage>
</organism>